<feature type="region of interest" description="Disordered" evidence="1">
    <location>
        <begin position="35"/>
        <end position="80"/>
    </location>
</feature>
<dbReference type="AlphaFoldDB" id="A0A4R3VS35"/>
<sequence>MIIAQTASIQCQQKTHYVAFAASNTKERTMNKRQTFGTKPEGLPQEGLQSPATGVERRQCHGDDDRTDVQLAPFTGTETT</sequence>
<protein>
    <submittedName>
        <fullName evidence="2">Uncharacterized protein</fullName>
    </submittedName>
</protein>
<proteinExistence type="predicted"/>
<evidence type="ECO:0000313" key="2">
    <source>
        <dbReference type="EMBL" id="TCV07821.1"/>
    </source>
</evidence>
<feature type="compositionally biased region" description="Basic and acidic residues" evidence="1">
    <location>
        <begin position="55"/>
        <end position="68"/>
    </location>
</feature>
<reference evidence="2 3" key="1">
    <citation type="submission" date="2019-03" db="EMBL/GenBank/DDBJ databases">
        <title>Genomic Encyclopedia of Type Strains, Phase IV (KMG-IV): sequencing the most valuable type-strain genomes for metagenomic binning, comparative biology and taxonomic classification.</title>
        <authorList>
            <person name="Goeker M."/>
        </authorList>
    </citation>
    <scope>NUCLEOTIDE SEQUENCE [LARGE SCALE GENOMIC DNA]</scope>
    <source>
        <strain evidence="2 3">DSM 16730</strain>
    </source>
</reference>
<dbReference type="EMBL" id="SMBY01000002">
    <property type="protein sequence ID" value="TCV07821.1"/>
    <property type="molecule type" value="Genomic_DNA"/>
</dbReference>
<gene>
    <name evidence="2" type="ORF">EDC54_102393</name>
</gene>
<evidence type="ECO:0000256" key="1">
    <source>
        <dbReference type="SAM" id="MobiDB-lite"/>
    </source>
</evidence>
<comment type="caution">
    <text evidence="2">The sequence shown here is derived from an EMBL/GenBank/DDBJ whole genome shotgun (WGS) entry which is preliminary data.</text>
</comment>
<keyword evidence="3" id="KW-1185">Reference proteome</keyword>
<accession>A0A4R3VS35</accession>
<organism evidence="2 3">
    <name type="scientific">Samsonia erythrinae</name>
    <dbReference type="NCBI Taxonomy" id="160434"/>
    <lineage>
        <taxon>Bacteria</taxon>
        <taxon>Pseudomonadati</taxon>
        <taxon>Pseudomonadota</taxon>
        <taxon>Gammaproteobacteria</taxon>
        <taxon>Enterobacterales</taxon>
        <taxon>Pectobacteriaceae</taxon>
        <taxon>Samsonia</taxon>
    </lineage>
</organism>
<name>A0A4R3VS35_9GAMM</name>
<evidence type="ECO:0000313" key="3">
    <source>
        <dbReference type="Proteomes" id="UP000295433"/>
    </source>
</evidence>
<dbReference type="Proteomes" id="UP000295433">
    <property type="component" value="Unassembled WGS sequence"/>
</dbReference>